<keyword evidence="2" id="KW-0460">Magnesium</keyword>
<feature type="binding site" evidence="2">
    <location>
        <position position="52"/>
    </location>
    <ligand>
        <name>substrate</name>
    </ligand>
</feature>
<evidence type="ECO:0000313" key="5">
    <source>
        <dbReference type="EMBL" id="MUH72132.1"/>
    </source>
</evidence>
<comment type="miscellaneous">
    <text evidence="2">Reaction mechanism of ThiL seems to utilize a direct, inline transfer of the gamma-phosphate of ATP to TMP rather than a phosphorylated enzyme intermediate.</text>
</comment>
<comment type="pathway">
    <text evidence="2">Cofactor biosynthesis; thiamine diphosphate biosynthesis; thiamine diphosphate from thiamine phosphate: step 1/1.</text>
</comment>
<sequence>MKEFEMIQTYFSGRGPQRKDVIVGVGDDAALMKMPQDKLLVVATDTMVENTHFFTDTSARSIGHRCLAVNLSDFAAMGAEPAWASVAITLPNADEQWVKEFADGLFEIAEYYNVQIVGGDTTQGPLAVTVSLKGFVTEGKALLRSGAKAGDWIYVTGELGESALAVDSKINGLKFPEDIASHIQQRFDYPVARIAAGQVVRHAATSALDISDGLIQDLGHILKASSVSARIDVERLPISHTLYDAVGQEKAISLALTGGEDYEILFTVPEQQKGYLEQNATAMGVKYTCIGQICGGDTGIELLFNDEPFNLKGQKGFQHFSDKEEK</sequence>
<keyword evidence="6" id="KW-1185">Reference proteome</keyword>
<dbReference type="PIRSF" id="PIRSF005303">
    <property type="entry name" value="Thiam_monoph_kin"/>
    <property type="match status" value="1"/>
</dbReference>
<keyword evidence="2 5" id="KW-0418">Kinase</keyword>
<reference evidence="5 6" key="1">
    <citation type="submission" date="2019-11" db="EMBL/GenBank/DDBJ databases">
        <title>P. haliotis isolates from Z. marina roots.</title>
        <authorList>
            <person name="Cohen M."/>
            <person name="Jospin G."/>
            <person name="Eisen J.A."/>
            <person name="Coil D.A."/>
        </authorList>
    </citation>
    <scope>NUCLEOTIDE SEQUENCE [LARGE SCALE GENOMIC DNA]</scope>
    <source>
        <strain evidence="5 6">UCD-MCMsp1aY</strain>
    </source>
</reference>
<dbReference type="HAMAP" id="MF_02128">
    <property type="entry name" value="TMP_kinase"/>
    <property type="match status" value="1"/>
</dbReference>
<dbReference type="GO" id="GO:0009030">
    <property type="term" value="F:thiamine-phosphate kinase activity"/>
    <property type="evidence" value="ECO:0007669"/>
    <property type="project" value="UniProtKB-UniRule"/>
</dbReference>
<evidence type="ECO:0000259" key="4">
    <source>
        <dbReference type="Pfam" id="PF02769"/>
    </source>
</evidence>
<dbReference type="InterPro" id="IPR006283">
    <property type="entry name" value="ThiL-like"/>
</dbReference>
<dbReference type="InterPro" id="IPR010918">
    <property type="entry name" value="PurM-like_C_dom"/>
</dbReference>
<dbReference type="SUPFAM" id="SSF55326">
    <property type="entry name" value="PurM N-terminal domain-like"/>
    <property type="match status" value="1"/>
</dbReference>
<dbReference type="GO" id="GO:0000287">
    <property type="term" value="F:magnesium ion binding"/>
    <property type="evidence" value="ECO:0007669"/>
    <property type="project" value="UniProtKB-UniRule"/>
</dbReference>
<dbReference type="PANTHER" id="PTHR30270">
    <property type="entry name" value="THIAMINE-MONOPHOSPHATE KINASE"/>
    <property type="match status" value="1"/>
</dbReference>
<organism evidence="5 6">
    <name type="scientific">Psychrosphaera haliotis</name>
    <dbReference type="NCBI Taxonomy" id="555083"/>
    <lineage>
        <taxon>Bacteria</taxon>
        <taxon>Pseudomonadati</taxon>
        <taxon>Pseudomonadota</taxon>
        <taxon>Gammaproteobacteria</taxon>
        <taxon>Alteromonadales</taxon>
        <taxon>Pseudoalteromonadaceae</taxon>
        <taxon>Psychrosphaera</taxon>
    </lineage>
</organism>
<dbReference type="EC" id="2.7.4.16" evidence="2"/>
<dbReference type="RefSeq" id="WP_155695332.1">
    <property type="nucleotide sequence ID" value="NZ_WOCD01000003.1"/>
</dbReference>
<comment type="function">
    <text evidence="2">Catalyzes the ATP-dependent phosphorylation of thiamine-monophosphate (TMP) to form thiamine-pyrophosphate (TPP), the active form of vitamin B1.</text>
</comment>
<name>A0A6N8FBK2_9GAMM</name>
<keyword evidence="1 2" id="KW-0784">Thiamine biosynthesis</keyword>
<accession>A0A6N8FBK2</accession>
<dbReference type="EMBL" id="WOCD01000003">
    <property type="protein sequence ID" value="MUH72132.1"/>
    <property type="molecule type" value="Genomic_DNA"/>
</dbReference>
<evidence type="ECO:0000256" key="2">
    <source>
        <dbReference type="HAMAP-Rule" id="MF_02128"/>
    </source>
</evidence>
<dbReference type="PANTHER" id="PTHR30270:SF0">
    <property type="entry name" value="THIAMINE-MONOPHOSPHATE KINASE"/>
    <property type="match status" value="1"/>
</dbReference>
<keyword evidence="2" id="KW-0479">Metal-binding</keyword>
<comment type="caution">
    <text evidence="2">Lacks conserved residue(s) required for the propagation of feature annotation.</text>
</comment>
<feature type="domain" description="PurM-like N-terminal" evidence="3">
    <location>
        <begin position="26"/>
        <end position="132"/>
    </location>
</feature>
<feature type="binding site" evidence="2">
    <location>
        <position position="45"/>
    </location>
    <ligand>
        <name>Mg(2+)</name>
        <dbReference type="ChEBI" id="CHEBI:18420"/>
        <label>2</label>
    </ligand>
</feature>
<dbReference type="Gene3D" id="3.90.650.10">
    <property type="entry name" value="PurM-like C-terminal domain"/>
    <property type="match status" value="1"/>
</dbReference>
<evidence type="ECO:0000313" key="6">
    <source>
        <dbReference type="Proteomes" id="UP000439994"/>
    </source>
</evidence>
<feature type="binding site" evidence="2">
    <location>
        <position position="260"/>
    </location>
    <ligand>
        <name>substrate</name>
    </ligand>
</feature>
<keyword evidence="2" id="KW-0067">ATP-binding</keyword>
<dbReference type="Proteomes" id="UP000439994">
    <property type="component" value="Unassembled WGS sequence"/>
</dbReference>
<feature type="binding site" evidence="2">
    <location>
        <position position="73"/>
    </location>
    <ligand>
        <name>Mg(2+)</name>
        <dbReference type="ChEBI" id="CHEBI:18420"/>
        <label>4</label>
    </ligand>
</feature>
<gene>
    <name evidence="2 5" type="primary">thiL</name>
    <name evidence="5" type="ORF">GNP35_06375</name>
</gene>
<keyword evidence="2" id="KW-0547">Nucleotide-binding</keyword>
<protein>
    <recommendedName>
        <fullName evidence="2">Thiamine-monophosphate kinase</fullName>
        <shortName evidence="2">TMP kinase</shortName>
        <shortName evidence="2">Thiamine-phosphate kinase</shortName>
        <ecNumber evidence="2">2.7.4.16</ecNumber>
    </recommendedName>
</protein>
<dbReference type="SUPFAM" id="SSF56042">
    <property type="entry name" value="PurM C-terminal domain-like"/>
    <property type="match status" value="1"/>
</dbReference>
<feature type="binding site" evidence="2">
    <location>
        <position position="144"/>
    </location>
    <ligand>
        <name>ATP</name>
        <dbReference type="ChEBI" id="CHEBI:30616"/>
    </ligand>
</feature>
<dbReference type="OrthoDB" id="9802811at2"/>
<feature type="binding site" evidence="2">
    <location>
        <begin position="119"/>
        <end position="120"/>
    </location>
    <ligand>
        <name>ATP</name>
        <dbReference type="ChEBI" id="CHEBI:30616"/>
    </ligand>
</feature>
<comment type="caution">
    <text evidence="5">The sequence shown here is derived from an EMBL/GenBank/DDBJ whole genome shotgun (WGS) entry which is preliminary data.</text>
</comment>
<feature type="binding site" evidence="2">
    <location>
        <position position="44"/>
    </location>
    <ligand>
        <name>Mg(2+)</name>
        <dbReference type="ChEBI" id="CHEBI:18420"/>
        <label>1</label>
    </ligand>
</feature>
<proteinExistence type="inferred from homology"/>
<dbReference type="UniPathway" id="UPA00060">
    <property type="reaction ID" value="UER00142"/>
</dbReference>
<evidence type="ECO:0000259" key="3">
    <source>
        <dbReference type="Pfam" id="PF00586"/>
    </source>
</evidence>
<feature type="binding site" evidence="2">
    <location>
        <position position="209"/>
    </location>
    <ligand>
        <name>Mg(2+)</name>
        <dbReference type="ChEBI" id="CHEBI:18420"/>
        <label>3</label>
    </ligand>
</feature>
<dbReference type="CDD" id="cd02194">
    <property type="entry name" value="ThiL"/>
    <property type="match status" value="1"/>
</dbReference>
<feature type="binding site" evidence="2">
    <location>
        <position position="73"/>
    </location>
    <ligand>
        <name>Mg(2+)</name>
        <dbReference type="ChEBI" id="CHEBI:18420"/>
        <label>2</label>
    </ligand>
</feature>
<dbReference type="Pfam" id="PF02769">
    <property type="entry name" value="AIRS_C"/>
    <property type="match status" value="1"/>
</dbReference>
<feature type="binding site" evidence="2">
    <location>
        <position position="28"/>
    </location>
    <ligand>
        <name>Mg(2+)</name>
        <dbReference type="ChEBI" id="CHEBI:18420"/>
        <label>3</label>
    </ligand>
</feature>
<comment type="similarity">
    <text evidence="2">Belongs to the thiamine-monophosphate kinase family.</text>
</comment>
<feature type="binding site" evidence="2">
    <location>
        <position position="28"/>
    </location>
    <ligand>
        <name>Mg(2+)</name>
        <dbReference type="ChEBI" id="CHEBI:18420"/>
        <label>4</label>
    </ligand>
</feature>
<dbReference type="InterPro" id="IPR036921">
    <property type="entry name" value="PurM-like_N_sf"/>
</dbReference>
<keyword evidence="2 5" id="KW-0808">Transferase</keyword>
<feature type="domain" description="PurM-like C-terminal" evidence="4">
    <location>
        <begin position="148"/>
        <end position="296"/>
    </location>
</feature>
<dbReference type="GO" id="GO:0005524">
    <property type="term" value="F:ATP binding"/>
    <property type="evidence" value="ECO:0007669"/>
    <property type="project" value="UniProtKB-UniRule"/>
</dbReference>
<comment type="catalytic activity">
    <reaction evidence="2">
        <text>thiamine phosphate + ATP = thiamine diphosphate + ADP</text>
        <dbReference type="Rhea" id="RHEA:15913"/>
        <dbReference type="ChEBI" id="CHEBI:30616"/>
        <dbReference type="ChEBI" id="CHEBI:37575"/>
        <dbReference type="ChEBI" id="CHEBI:58937"/>
        <dbReference type="ChEBI" id="CHEBI:456216"/>
        <dbReference type="EC" id="2.7.4.16"/>
    </reaction>
</comment>
<feature type="binding site" evidence="2">
    <location>
        <position position="73"/>
    </location>
    <ligand>
        <name>Mg(2+)</name>
        <dbReference type="ChEBI" id="CHEBI:18420"/>
        <label>3</label>
    </ligand>
</feature>
<feature type="binding site" evidence="2">
    <location>
        <position position="211"/>
    </location>
    <ligand>
        <name>ATP</name>
        <dbReference type="ChEBI" id="CHEBI:30616"/>
    </ligand>
</feature>
<feature type="binding site" evidence="2">
    <location>
        <position position="120"/>
    </location>
    <ligand>
        <name>Mg(2+)</name>
        <dbReference type="ChEBI" id="CHEBI:18420"/>
        <label>1</label>
    </ligand>
</feature>
<feature type="binding site" evidence="2">
    <location>
        <position position="45"/>
    </location>
    <ligand>
        <name>Mg(2+)</name>
        <dbReference type="ChEBI" id="CHEBI:18420"/>
        <label>1</label>
    </ligand>
</feature>
<dbReference type="InterPro" id="IPR036676">
    <property type="entry name" value="PurM-like_C_sf"/>
</dbReference>
<dbReference type="InterPro" id="IPR016188">
    <property type="entry name" value="PurM-like_N"/>
</dbReference>
<feature type="binding site" evidence="2">
    <location>
        <position position="212"/>
    </location>
    <ligand>
        <name>Mg(2+)</name>
        <dbReference type="ChEBI" id="CHEBI:18420"/>
        <label>5</label>
    </ligand>
</feature>
<dbReference type="Pfam" id="PF00586">
    <property type="entry name" value="AIRS"/>
    <property type="match status" value="1"/>
</dbReference>
<dbReference type="GO" id="GO:0009229">
    <property type="term" value="P:thiamine diphosphate biosynthetic process"/>
    <property type="evidence" value="ECO:0007669"/>
    <property type="project" value="UniProtKB-UniRule"/>
</dbReference>
<dbReference type="AlphaFoldDB" id="A0A6N8FBK2"/>
<dbReference type="Gene3D" id="3.30.1330.10">
    <property type="entry name" value="PurM-like, N-terminal domain"/>
    <property type="match status" value="1"/>
</dbReference>
<feature type="binding site" evidence="2">
    <location>
        <position position="317"/>
    </location>
    <ligand>
        <name>substrate</name>
    </ligand>
</feature>
<evidence type="ECO:0000256" key="1">
    <source>
        <dbReference type="ARBA" id="ARBA00022977"/>
    </source>
</evidence>
<dbReference type="GO" id="GO:0009228">
    <property type="term" value="P:thiamine biosynthetic process"/>
    <property type="evidence" value="ECO:0007669"/>
    <property type="project" value="UniProtKB-KW"/>
</dbReference>
<dbReference type="NCBIfam" id="TIGR01379">
    <property type="entry name" value="thiL"/>
    <property type="match status" value="1"/>
</dbReference>